<organism evidence="2 3">
    <name type="scientific">Puccinia striiformis f. sp. tritici PST-78</name>
    <dbReference type="NCBI Taxonomy" id="1165861"/>
    <lineage>
        <taxon>Eukaryota</taxon>
        <taxon>Fungi</taxon>
        <taxon>Dikarya</taxon>
        <taxon>Basidiomycota</taxon>
        <taxon>Pucciniomycotina</taxon>
        <taxon>Pucciniomycetes</taxon>
        <taxon>Pucciniales</taxon>
        <taxon>Pucciniaceae</taxon>
        <taxon>Puccinia</taxon>
    </lineage>
</organism>
<evidence type="ECO:0000256" key="1">
    <source>
        <dbReference type="SAM" id="MobiDB-lite"/>
    </source>
</evidence>
<protein>
    <submittedName>
        <fullName evidence="2">Uncharacterized protein</fullName>
    </submittedName>
</protein>
<gene>
    <name evidence="2" type="ORF">PSTG_11327</name>
</gene>
<dbReference type="AlphaFoldDB" id="A0A0L0V7T7"/>
<feature type="compositionally biased region" description="Polar residues" evidence="1">
    <location>
        <begin position="151"/>
        <end position="166"/>
    </location>
</feature>
<comment type="caution">
    <text evidence="2">The sequence shown here is derived from an EMBL/GenBank/DDBJ whole genome shotgun (WGS) entry which is preliminary data.</text>
</comment>
<dbReference type="Gene3D" id="2.60.34.10">
    <property type="entry name" value="Substrate Binding Domain Of DNAk, Chain A, domain 1"/>
    <property type="match status" value="1"/>
</dbReference>
<dbReference type="EMBL" id="AJIL01000098">
    <property type="protein sequence ID" value="KNE95342.1"/>
    <property type="molecule type" value="Genomic_DNA"/>
</dbReference>
<evidence type="ECO:0000313" key="2">
    <source>
        <dbReference type="EMBL" id="KNE95342.1"/>
    </source>
</evidence>
<reference evidence="3" key="1">
    <citation type="submission" date="2014-03" db="EMBL/GenBank/DDBJ databases">
        <title>The Genome Sequence of Puccinia striiformis f. sp. tritici PST-78.</title>
        <authorList>
            <consortium name="The Broad Institute Genome Sequencing Platform"/>
            <person name="Cuomo C."/>
            <person name="Hulbert S."/>
            <person name="Chen X."/>
            <person name="Walker B."/>
            <person name="Young S.K."/>
            <person name="Zeng Q."/>
            <person name="Gargeya S."/>
            <person name="Fitzgerald M."/>
            <person name="Haas B."/>
            <person name="Abouelleil A."/>
            <person name="Alvarado L."/>
            <person name="Arachchi H.M."/>
            <person name="Berlin A.M."/>
            <person name="Chapman S.B."/>
            <person name="Goldberg J."/>
            <person name="Griggs A."/>
            <person name="Gujja S."/>
            <person name="Hansen M."/>
            <person name="Howarth C."/>
            <person name="Imamovic A."/>
            <person name="Larimer J."/>
            <person name="McCowan C."/>
            <person name="Montmayeur A."/>
            <person name="Murphy C."/>
            <person name="Neiman D."/>
            <person name="Pearson M."/>
            <person name="Priest M."/>
            <person name="Roberts A."/>
            <person name="Saif S."/>
            <person name="Shea T."/>
            <person name="Sisk P."/>
            <person name="Sykes S."/>
            <person name="Wortman J."/>
            <person name="Nusbaum C."/>
            <person name="Birren B."/>
        </authorList>
    </citation>
    <scope>NUCLEOTIDE SEQUENCE [LARGE SCALE GENOMIC DNA]</scope>
    <source>
        <strain evidence="3">race PST-78</strain>
    </source>
</reference>
<sequence length="209" mass="22909">MVCQAFVLIWNDNGLSGISGHSFRVGGASLLHFRRTDSKLPGSINPFITCYIVRNVRPNAKGRPSSVKIEAKIKCSGLVLLKGAVSYAEVQIEAAPAGGGEEAKPTKKTVKKELSAFLMYFSLDDPLLTTWWPGKCEGEDQPQAKQQLGGTISDNQLHPESSSRQSGEAHISKKAAEKWIRDRSAKQAELSKTQEPVMIWIEILQRCGT</sequence>
<accession>A0A0L0V7T7</accession>
<feature type="region of interest" description="Disordered" evidence="1">
    <location>
        <begin position="151"/>
        <end position="175"/>
    </location>
</feature>
<dbReference type="Proteomes" id="UP000054564">
    <property type="component" value="Unassembled WGS sequence"/>
</dbReference>
<evidence type="ECO:0000313" key="3">
    <source>
        <dbReference type="Proteomes" id="UP000054564"/>
    </source>
</evidence>
<dbReference type="STRING" id="1165861.A0A0L0V7T7"/>
<proteinExistence type="predicted"/>
<dbReference type="InterPro" id="IPR029047">
    <property type="entry name" value="HSP70_peptide-bd_sf"/>
</dbReference>
<name>A0A0L0V7T7_9BASI</name>
<keyword evidence="3" id="KW-1185">Reference proteome</keyword>